<evidence type="ECO:0000313" key="8">
    <source>
        <dbReference type="Proteomes" id="UP000198977"/>
    </source>
</evidence>
<keyword evidence="8" id="KW-1185">Reference proteome</keyword>
<dbReference type="GO" id="GO:0000976">
    <property type="term" value="F:transcription cis-regulatory region binding"/>
    <property type="evidence" value="ECO:0007669"/>
    <property type="project" value="TreeGrafter"/>
</dbReference>
<proteinExistence type="predicted"/>
<dbReference type="InterPro" id="IPR001647">
    <property type="entry name" value="HTH_TetR"/>
</dbReference>
<keyword evidence="3 5" id="KW-0238">DNA-binding</keyword>
<dbReference type="Proteomes" id="UP000198977">
    <property type="component" value="Unassembled WGS sequence"/>
</dbReference>
<dbReference type="InterPro" id="IPR009057">
    <property type="entry name" value="Homeodomain-like_sf"/>
</dbReference>
<evidence type="ECO:0000256" key="2">
    <source>
        <dbReference type="ARBA" id="ARBA00023015"/>
    </source>
</evidence>
<dbReference type="OrthoDB" id="8478851at2"/>
<dbReference type="InterPro" id="IPR041490">
    <property type="entry name" value="KstR2_TetR_C"/>
</dbReference>
<dbReference type="SUPFAM" id="SSF48498">
    <property type="entry name" value="Tetracyclin repressor-like, C-terminal domain"/>
    <property type="match status" value="1"/>
</dbReference>
<gene>
    <name evidence="7" type="ORF">SAMN04488523_10714</name>
</gene>
<dbReference type="Pfam" id="PF17932">
    <property type="entry name" value="TetR_C_24"/>
    <property type="match status" value="1"/>
</dbReference>
<dbReference type="PANTHER" id="PTHR30055">
    <property type="entry name" value="HTH-TYPE TRANSCRIPTIONAL REGULATOR RUTR"/>
    <property type="match status" value="1"/>
</dbReference>
<dbReference type="Pfam" id="PF00440">
    <property type="entry name" value="TetR_N"/>
    <property type="match status" value="1"/>
</dbReference>
<evidence type="ECO:0000313" key="7">
    <source>
        <dbReference type="EMBL" id="SFE40334.1"/>
    </source>
</evidence>
<dbReference type="AlphaFoldDB" id="A0A1I2A8C3"/>
<protein>
    <submittedName>
        <fullName evidence="7">Transcriptional regulator, TetR family</fullName>
    </submittedName>
</protein>
<dbReference type="InterPro" id="IPR050109">
    <property type="entry name" value="HTH-type_TetR-like_transc_reg"/>
</dbReference>
<keyword evidence="2" id="KW-0805">Transcription regulation</keyword>
<feature type="domain" description="HTH tetR-type" evidence="6">
    <location>
        <begin position="13"/>
        <end position="73"/>
    </location>
</feature>
<organism evidence="7 8">
    <name type="scientific">Sulfitobacter brevis</name>
    <dbReference type="NCBI Taxonomy" id="74348"/>
    <lineage>
        <taxon>Bacteria</taxon>
        <taxon>Pseudomonadati</taxon>
        <taxon>Pseudomonadota</taxon>
        <taxon>Alphaproteobacteria</taxon>
        <taxon>Rhodobacterales</taxon>
        <taxon>Roseobacteraceae</taxon>
        <taxon>Sulfitobacter</taxon>
    </lineage>
</organism>
<name>A0A1I2A8C3_9RHOB</name>
<dbReference type="PROSITE" id="PS50977">
    <property type="entry name" value="HTH_TETR_2"/>
    <property type="match status" value="1"/>
</dbReference>
<dbReference type="Gene3D" id="1.10.10.60">
    <property type="entry name" value="Homeodomain-like"/>
    <property type="match status" value="1"/>
</dbReference>
<dbReference type="PRINTS" id="PR00455">
    <property type="entry name" value="HTHTETR"/>
</dbReference>
<evidence type="ECO:0000256" key="1">
    <source>
        <dbReference type="ARBA" id="ARBA00022491"/>
    </source>
</evidence>
<dbReference type="PROSITE" id="PS01081">
    <property type="entry name" value="HTH_TETR_1"/>
    <property type="match status" value="1"/>
</dbReference>
<keyword evidence="1" id="KW-0678">Repressor</keyword>
<dbReference type="PANTHER" id="PTHR30055:SF175">
    <property type="entry name" value="HTH-TYPE TRANSCRIPTIONAL REPRESSOR KSTR2"/>
    <property type="match status" value="1"/>
</dbReference>
<dbReference type="EMBL" id="FOMW01000007">
    <property type="protein sequence ID" value="SFE40334.1"/>
    <property type="molecule type" value="Genomic_DNA"/>
</dbReference>
<evidence type="ECO:0000256" key="5">
    <source>
        <dbReference type="PROSITE-ProRule" id="PRU00335"/>
    </source>
</evidence>
<evidence type="ECO:0000256" key="3">
    <source>
        <dbReference type="ARBA" id="ARBA00023125"/>
    </source>
</evidence>
<dbReference type="STRING" id="74348.SAMN04488523_10714"/>
<dbReference type="SUPFAM" id="SSF46689">
    <property type="entry name" value="Homeodomain-like"/>
    <property type="match status" value="1"/>
</dbReference>
<sequence length="210" mass="23722">MNARDPKLTPRKTESRQQIIEAAALCFMKYGIERATMDHVARELGATKGRVYHHFGSKDEIIFAVHFQAMQFCFDAVLPLVSEPLPANEKLLAMAMAHGRVMMETLPFQRSIRQGVNSYLHGHEIKENRTVLNELITRRNDYENLYREVLQQGVDDGTLSVPDVAIAGRAIMGALNSLVDWYRVRPEQSRADQMRIADTLAATIIKGLLA</sequence>
<dbReference type="GO" id="GO:0003700">
    <property type="term" value="F:DNA-binding transcription factor activity"/>
    <property type="evidence" value="ECO:0007669"/>
    <property type="project" value="TreeGrafter"/>
</dbReference>
<dbReference type="InterPro" id="IPR036271">
    <property type="entry name" value="Tet_transcr_reg_TetR-rel_C_sf"/>
</dbReference>
<reference evidence="7 8" key="1">
    <citation type="submission" date="2016-10" db="EMBL/GenBank/DDBJ databases">
        <authorList>
            <person name="de Groot N.N."/>
        </authorList>
    </citation>
    <scope>NUCLEOTIDE SEQUENCE [LARGE SCALE GENOMIC DNA]</scope>
    <source>
        <strain evidence="7 8">DSM 11443</strain>
    </source>
</reference>
<dbReference type="RefSeq" id="WP_093923866.1">
    <property type="nucleotide sequence ID" value="NZ_FOMW01000007.1"/>
</dbReference>
<feature type="DNA-binding region" description="H-T-H motif" evidence="5">
    <location>
        <begin position="36"/>
        <end position="55"/>
    </location>
</feature>
<evidence type="ECO:0000256" key="4">
    <source>
        <dbReference type="ARBA" id="ARBA00023163"/>
    </source>
</evidence>
<keyword evidence="4" id="KW-0804">Transcription</keyword>
<accession>A0A1I2A8C3</accession>
<dbReference type="Gene3D" id="1.10.357.10">
    <property type="entry name" value="Tetracycline Repressor, domain 2"/>
    <property type="match status" value="1"/>
</dbReference>
<dbReference type="InterPro" id="IPR023772">
    <property type="entry name" value="DNA-bd_HTH_TetR-type_CS"/>
</dbReference>
<evidence type="ECO:0000259" key="6">
    <source>
        <dbReference type="PROSITE" id="PS50977"/>
    </source>
</evidence>